<dbReference type="Proteomes" id="UP001348369">
    <property type="component" value="Chromosome"/>
</dbReference>
<reference evidence="1" key="1">
    <citation type="submission" date="2022-10" db="EMBL/GenBank/DDBJ databases">
        <title>The complete genomes of actinobacterial strains from the NBC collection.</title>
        <authorList>
            <person name="Joergensen T.S."/>
            <person name="Alvarez Arevalo M."/>
            <person name="Sterndorff E.B."/>
            <person name="Faurdal D."/>
            <person name="Vuksanovic O."/>
            <person name="Mourched A.-S."/>
            <person name="Charusanti P."/>
            <person name="Shaw S."/>
            <person name="Blin K."/>
            <person name="Weber T."/>
        </authorList>
    </citation>
    <scope>NUCLEOTIDE SEQUENCE</scope>
    <source>
        <strain evidence="1">NBC 01771</strain>
    </source>
</reference>
<accession>A0ACD4ZX94</accession>
<proteinExistence type="predicted"/>
<dbReference type="EMBL" id="CP109109">
    <property type="protein sequence ID" value="WSC03065.1"/>
    <property type="molecule type" value="Genomic_DNA"/>
</dbReference>
<name>A0ACD4ZX94_9ACTN</name>
<sequence>MGLARGHLREALAGWGLSALEDPACLVLSELLTNTAKHGTTPAGDAIQTRFVRQRGGLRVEVRDGSSEWPHRLTPTPEALSGRGLGIVEELSDRWGCWQRGGCGKTVWAELSLPDRGLSHG</sequence>
<keyword evidence="1" id="KW-0547">Nucleotide-binding</keyword>
<protein>
    <submittedName>
        <fullName evidence="1">ATP-binding protein</fullName>
    </submittedName>
</protein>
<evidence type="ECO:0000313" key="2">
    <source>
        <dbReference type="Proteomes" id="UP001348369"/>
    </source>
</evidence>
<organism evidence="1 2">
    <name type="scientific">Streptomyces scopuliridis</name>
    <dbReference type="NCBI Taxonomy" id="452529"/>
    <lineage>
        <taxon>Bacteria</taxon>
        <taxon>Bacillati</taxon>
        <taxon>Actinomycetota</taxon>
        <taxon>Actinomycetes</taxon>
        <taxon>Kitasatosporales</taxon>
        <taxon>Streptomycetaceae</taxon>
        <taxon>Streptomyces</taxon>
    </lineage>
</organism>
<keyword evidence="1" id="KW-0067">ATP-binding</keyword>
<evidence type="ECO:0000313" key="1">
    <source>
        <dbReference type="EMBL" id="WSC03065.1"/>
    </source>
</evidence>
<keyword evidence="2" id="KW-1185">Reference proteome</keyword>
<gene>
    <name evidence="1" type="ORF">OG835_15530</name>
</gene>